<reference evidence="1 3" key="1">
    <citation type="submission" date="2020-07" db="EMBL/GenBank/DDBJ databases">
        <title>Analysis of Genomes of Bacterial Isolates from Lameness Outbreaks in Broilers.</title>
        <authorList>
            <person name="Ekesi N.S."/>
            <person name="Alrubaye A."/>
            <person name="Rhoads D."/>
        </authorList>
    </citation>
    <scope>NUCLEOTIDE SEQUENCE [LARGE SCALE GENOMIC DNA]</scope>
    <source>
        <strain evidence="1 3">1409</strain>
    </source>
</reference>
<name>A0A6D1FJ51_ECOLX</name>
<sequence>MSDGGNMAQAGTGAACGGMLCSVTLPCRWRDQSDASSGAEGKRCVSGAG</sequence>
<evidence type="ECO:0000313" key="1">
    <source>
        <dbReference type="EMBL" id="MBA6241662.1"/>
    </source>
</evidence>
<dbReference type="AlphaFoldDB" id="A0A6D1FJ51"/>
<proteinExistence type="predicted"/>
<organism evidence="1 3">
    <name type="scientific">Escherichia coli</name>
    <dbReference type="NCBI Taxonomy" id="562"/>
    <lineage>
        <taxon>Bacteria</taxon>
        <taxon>Pseudomonadati</taxon>
        <taxon>Pseudomonadota</taxon>
        <taxon>Gammaproteobacteria</taxon>
        <taxon>Enterobacterales</taxon>
        <taxon>Enterobacteriaceae</taxon>
        <taxon>Escherichia</taxon>
    </lineage>
</organism>
<reference evidence="2 3" key="2">
    <citation type="submission" date="2020-10" db="EMBL/GenBank/DDBJ databases">
        <title>Analysis of Genomes of Bacterial Isolates from Lameness Outbreaks in Broilers.</title>
        <authorList>
            <person name="Rhoads D."/>
            <person name="Ekesi N.S."/>
        </authorList>
    </citation>
    <scope>NUCLEOTIDE SEQUENCE [LARGE SCALE GENOMIC DNA]</scope>
    <source>
        <strain evidence="2 3">1409</strain>
    </source>
</reference>
<evidence type="ECO:0000313" key="3">
    <source>
        <dbReference type="Proteomes" id="UP000581425"/>
    </source>
</evidence>
<dbReference type="EMBL" id="JACGTG010000001">
    <property type="protein sequence ID" value="MBA6241662.1"/>
    <property type="molecule type" value="Genomic_DNA"/>
</dbReference>
<dbReference type="Proteomes" id="UP000581425">
    <property type="component" value="Unassembled WGS sequence"/>
</dbReference>
<gene>
    <name evidence="2" type="ORF">FOI11_003015</name>
    <name evidence="1" type="ORF">FOI11_17030</name>
</gene>
<dbReference type="RefSeq" id="WP_152921844.1">
    <property type="nucleotide sequence ID" value="NZ_AP022107.1"/>
</dbReference>
<protein>
    <submittedName>
        <fullName evidence="1">Uncharacterized protein</fullName>
    </submittedName>
</protein>
<accession>A0A6D1FJ51</accession>
<evidence type="ECO:0000313" key="2">
    <source>
        <dbReference type="EMBL" id="QOY31785.1"/>
    </source>
</evidence>
<dbReference type="EMBL" id="CP063369">
    <property type="protein sequence ID" value="QOY31785.1"/>
    <property type="molecule type" value="Genomic_DNA"/>
</dbReference>
<dbReference type="Proteomes" id="UP000581425">
    <property type="component" value="Chromosome"/>
</dbReference>